<evidence type="ECO:0000313" key="3">
    <source>
        <dbReference type="Proteomes" id="UP000811255"/>
    </source>
</evidence>
<feature type="signal peptide" evidence="1">
    <location>
        <begin position="1"/>
        <end position="24"/>
    </location>
</feature>
<evidence type="ECO:0000313" key="2">
    <source>
        <dbReference type="EMBL" id="MBT2134459.1"/>
    </source>
</evidence>
<dbReference type="EMBL" id="JAHFVK010000001">
    <property type="protein sequence ID" value="MBT2134459.1"/>
    <property type="molecule type" value="Genomic_DNA"/>
</dbReference>
<evidence type="ECO:0000256" key="1">
    <source>
        <dbReference type="SAM" id="SignalP"/>
    </source>
</evidence>
<organism evidence="2 3">
    <name type="scientific">Croceibacterium selenioxidans</name>
    <dbReference type="NCBI Taxonomy" id="2838833"/>
    <lineage>
        <taxon>Bacteria</taxon>
        <taxon>Pseudomonadati</taxon>
        <taxon>Pseudomonadota</taxon>
        <taxon>Alphaproteobacteria</taxon>
        <taxon>Sphingomonadales</taxon>
        <taxon>Erythrobacteraceae</taxon>
        <taxon>Croceibacterium</taxon>
    </lineage>
</organism>
<reference evidence="2 3" key="1">
    <citation type="submission" date="2021-05" db="EMBL/GenBank/DDBJ databases">
        <title>Croceibacterium sp. LX-88 genome sequence.</title>
        <authorList>
            <person name="Luo X."/>
        </authorList>
    </citation>
    <scope>NUCLEOTIDE SEQUENCE [LARGE SCALE GENOMIC DNA]</scope>
    <source>
        <strain evidence="2 3">LX-88</strain>
    </source>
</reference>
<sequence>MKSLKLAAALLGGIAALTAAPIVAQDRAAAARPWMDATLSPLAWLANYDTRKPGWVIAPGNYEVAIGTDAGTMALTGSAKVSAQTLKP</sequence>
<proteinExistence type="predicted"/>
<comment type="caution">
    <text evidence="2">The sequence shown here is derived from an EMBL/GenBank/DDBJ whole genome shotgun (WGS) entry which is preliminary data.</text>
</comment>
<dbReference type="Proteomes" id="UP000811255">
    <property type="component" value="Unassembled WGS sequence"/>
</dbReference>
<dbReference type="RefSeq" id="WP_214535825.1">
    <property type="nucleotide sequence ID" value="NZ_JAHFVK010000001.1"/>
</dbReference>
<feature type="chain" id="PRO_5046465044" evidence="1">
    <location>
        <begin position="25"/>
        <end position="88"/>
    </location>
</feature>
<gene>
    <name evidence="2" type="ORF">KK137_08955</name>
</gene>
<protein>
    <submittedName>
        <fullName evidence="2">Uncharacterized protein</fullName>
    </submittedName>
</protein>
<name>A0ABS5W426_9SPHN</name>
<accession>A0ABS5W426</accession>
<keyword evidence="1" id="KW-0732">Signal</keyword>
<keyword evidence="3" id="KW-1185">Reference proteome</keyword>